<protein>
    <submittedName>
        <fullName evidence="2">Uncharacterized protein</fullName>
    </submittedName>
</protein>
<reference evidence="2 3" key="1">
    <citation type="submission" date="2016-05" db="EMBL/GenBank/DDBJ databases">
        <title>Nuclear genome of Blastocystis sp. subtype 1 NandII.</title>
        <authorList>
            <person name="Gentekaki E."/>
            <person name="Curtis B."/>
            <person name="Stairs C."/>
            <person name="Eme L."/>
            <person name="Herman E."/>
            <person name="Klimes V."/>
            <person name="Arias M.C."/>
            <person name="Elias M."/>
            <person name="Hilliou F."/>
            <person name="Klute M."/>
            <person name="Malik S.-B."/>
            <person name="Pightling A."/>
            <person name="Rachubinski R."/>
            <person name="Salas D."/>
            <person name="Schlacht A."/>
            <person name="Suga H."/>
            <person name="Archibald J."/>
            <person name="Ball S.G."/>
            <person name="Clark G."/>
            <person name="Dacks J."/>
            <person name="Van Der Giezen M."/>
            <person name="Tsaousis A."/>
            <person name="Roger A."/>
        </authorList>
    </citation>
    <scope>NUCLEOTIDE SEQUENCE [LARGE SCALE GENOMIC DNA]</scope>
    <source>
        <strain evidence="3">ATCC 50177 / NandII</strain>
    </source>
</reference>
<dbReference type="InterPro" id="IPR008979">
    <property type="entry name" value="Galactose-bd-like_sf"/>
</dbReference>
<keyword evidence="1" id="KW-1133">Transmembrane helix</keyword>
<dbReference type="SUPFAM" id="SSF49785">
    <property type="entry name" value="Galactose-binding domain-like"/>
    <property type="match status" value="1"/>
</dbReference>
<proteinExistence type="predicted"/>
<evidence type="ECO:0000256" key="1">
    <source>
        <dbReference type="SAM" id="Phobius"/>
    </source>
</evidence>
<evidence type="ECO:0000313" key="2">
    <source>
        <dbReference type="EMBL" id="OAO15975.1"/>
    </source>
</evidence>
<keyword evidence="1" id="KW-0812">Transmembrane</keyword>
<dbReference type="AlphaFoldDB" id="A0A196SFY8"/>
<name>A0A196SFY8_BLAHN</name>
<organism evidence="2 3">
    <name type="scientific">Blastocystis sp. subtype 1 (strain ATCC 50177 / NandII)</name>
    <dbReference type="NCBI Taxonomy" id="478820"/>
    <lineage>
        <taxon>Eukaryota</taxon>
        <taxon>Sar</taxon>
        <taxon>Stramenopiles</taxon>
        <taxon>Bigyra</taxon>
        <taxon>Opalozoa</taxon>
        <taxon>Opalinata</taxon>
        <taxon>Blastocystidae</taxon>
        <taxon>Blastocystis</taxon>
    </lineage>
</organism>
<gene>
    <name evidence="2" type="ORF">AV274_2291</name>
</gene>
<dbReference type="EMBL" id="LXWW01000106">
    <property type="protein sequence ID" value="OAO15975.1"/>
    <property type="molecule type" value="Genomic_DNA"/>
</dbReference>
<feature type="transmembrane region" description="Helical" evidence="1">
    <location>
        <begin position="730"/>
        <end position="756"/>
    </location>
</feature>
<accession>A0A196SFY8</accession>
<sequence>MSSSVINIDTSKILPKTVFTITATENGQTITCTFEIEVYGCKYGSFTRIQKDTSDDDFRLYLDSELLYNGTFSDKYFCLPRGTFRYASQSNKANYLIVTDEDGGRLHTNYFAAYSKFEGTFSNVLDAPIAISFPSVVSLLPNSYKTFLISTSGLVSSVKVEPGLLVDAMKYTVLINMPSIGTTTYTITASHGSQSTQKNFTVYCGSCPKDTTLVTAIPDNRYVLYSLPEVEGPITTDMAQSFCLTGSSFTLNYQSTKDTPLVLSKDGHVFYEYYPTTNDVSHADLRVEWRTPVAFTTPIPFFAGSPSKNWNQPNFDAKGWQQGSEGNWGASASAASSLFFRAPFTLDAEAGVTNVIVFLRGEGSVEVFINGVSFGLTILRTANSTSVVIPVSYAVPGNNVVGVRLARSVSSTIVFGMSVELNNAPFLRLKEGMASEIQAEPSKNHKPADAFGSDDIYSVYWETRSYPAELIFTFDAPQVVNKVRLMHGIFWRTFSLTLVGVSGSERVELAKWNKDAILEASIGFDSSTLSFVNNRPFPAYHFVVESSGTDGTQLTGIRMYHDAQFTCPKKWGYKNALEGTTFFKRCPLGYTGRRARSCVHQGMGAQWEDSKAQCFSTNPPKGSAYVDWEFTLTSVTRSVWEEKARDAFIAMLTENTYLRTGDVSFLYMDFVVDGERMLVKVFARCTVMSLMGRVIEYNLDDITPKFAELVAAKLGAGYGGSIDKVTLRPYVNWAMVIIVSVVVVVVAAAIGGYIYVRNKSGSVKSLHKRANNDETLLV</sequence>
<keyword evidence="1" id="KW-0472">Membrane</keyword>
<evidence type="ECO:0000313" key="3">
    <source>
        <dbReference type="Proteomes" id="UP000078348"/>
    </source>
</evidence>
<dbReference type="Proteomes" id="UP000078348">
    <property type="component" value="Unassembled WGS sequence"/>
</dbReference>
<dbReference type="Gene3D" id="2.60.120.260">
    <property type="entry name" value="Galactose-binding domain-like"/>
    <property type="match status" value="1"/>
</dbReference>
<keyword evidence="3" id="KW-1185">Reference proteome</keyword>
<comment type="caution">
    <text evidence="2">The sequence shown here is derived from an EMBL/GenBank/DDBJ whole genome shotgun (WGS) entry which is preliminary data.</text>
</comment>